<proteinExistence type="predicted"/>
<sequence>MTLEGLDMQEYILEPATLRLILLLTYSRRKSTFLLDISVHMGNLSCVNLGNVISTPYWLCYDPKTKAEAQFTDTSIHSQPLTPVVDLGTPLAGSGDNMGKTMFS</sequence>
<comment type="caution">
    <text evidence="1">The sequence shown here is derived from an EMBL/GenBank/DDBJ whole genome shotgun (WGS) entry which is preliminary data.</text>
</comment>
<protein>
    <submittedName>
        <fullName evidence="1">Putative Vacuolar protein sorting-associated protein 13A-like 2</fullName>
    </submittedName>
</protein>
<keyword evidence="2" id="KW-1185">Reference proteome</keyword>
<dbReference type="Proteomes" id="UP000747542">
    <property type="component" value="Unassembled WGS sequence"/>
</dbReference>
<dbReference type="AlphaFoldDB" id="A0A8J5MT56"/>
<name>A0A8J5MT56_HOMAM</name>
<accession>A0A8J5MT56</accession>
<evidence type="ECO:0000313" key="1">
    <source>
        <dbReference type="EMBL" id="KAG7162592.1"/>
    </source>
</evidence>
<gene>
    <name evidence="1" type="primary">VPS13A-L2</name>
    <name evidence="1" type="ORF">Hamer_G030717</name>
</gene>
<organism evidence="1 2">
    <name type="scientific">Homarus americanus</name>
    <name type="common">American lobster</name>
    <dbReference type="NCBI Taxonomy" id="6706"/>
    <lineage>
        <taxon>Eukaryota</taxon>
        <taxon>Metazoa</taxon>
        <taxon>Ecdysozoa</taxon>
        <taxon>Arthropoda</taxon>
        <taxon>Crustacea</taxon>
        <taxon>Multicrustacea</taxon>
        <taxon>Malacostraca</taxon>
        <taxon>Eumalacostraca</taxon>
        <taxon>Eucarida</taxon>
        <taxon>Decapoda</taxon>
        <taxon>Pleocyemata</taxon>
        <taxon>Astacidea</taxon>
        <taxon>Nephropoidea</taxon>
        <taxon>Nephropidae</taxon>
        <taxon>Homarus</taxon>
    </lineage>
</organism>
<dbReference type="EMBL" id="JAHLQT010027666">
    <property type="protein sequence ID" value="KAG7162592.1"/>
    <property type="molecule type" value="Genomic_DNA"/>
</dbReference>
<evidence type="ECO:0000313" key="2">
    <source>
        <dbReference type="Proteomes" id="UP000747542"/>
    </source>
</evidence>
<reference evidence="1" key="1">
    <citation type="journal article" date="2021" name="Sci. Adv.">
        <title>The American lobster genome reveals insights on longevity, neural, and immune adaptations.</title>
        <authorList>
            <person name="Polinski J.M."/>
            <person name="Zimin A.V."/>
            <person name="Clark K.F."/>
            <person name="Kohn A.B."/>
            <person name="Sadowski N."/>
            <person name="Timp W."/>
            <person name="Ptitsyn A."/>
            <person name="Khanna P."/>
            <person name="Romanova D.Y."/>
            <person name="Williams P."/>
            <person name="Greenwood S.J."/>
            <person name="Moroz L.L."/>
            <person name="Walt D.R."/>
            <person name="Bodnar A.G."/>
        </authorList>
    </citation>
    <scope>NUCLEOTIDE SEQUENCE</scope>
    <source>
        <strain evidence="1">GMGI-L3</strain>
    </source>
</reference>